<dbReference type="AlphaFoldDB" id="A0A923LTN3"/>
<keyword evidence="7" id="KW-1185">Reference proteome</keyword>
<proteinExistence type="inferred from homology"/>
<evidence type="ECO:0000313" key="6">
    <source>
        <dbReference type="EMBL" id="MBC5725096.1"/>
    </source>
</evidence>
<gene>
    <name evidence="6" type="primary">fliO</name>
    <name evidence="6" type="ORF">H8S45_06450</name>
</gene>
<evidence type="ECO:0000256" key="4">
    <source>
        <dbReference type="ARBA" id="ARBA00023136"/>
    </source>
</evidence>
<dbReference type="GO" id="GO:0005886">
    <property type="term" value="C:plasma membrane"/>
    <property type="evidence" value="ECO:0007669"/>
    <property type="project" value="UniProtKB-SubCell"/>
</dbReference>
<accession>A0A923LTN3</accession>
<dbReference type="GO" id="GO:0044781">
    <property type="term" value="P:bacterial-type flagellum organization"/>
    <property type="evidence" value="ECO:0007669"/>
    <property type="project" value="UniProtKB-UniRule"/>
</dbReference>
<dbReference type="NCBIfam" id="TIGR03500">
    <property type="entry name" value="FliO_TIGR"/>
    <property type="match status" value="1"/>
</dbReference>
<evidence type="ECO:0000313" key="7">
    <source>
        <dbReference type="Proteomes" id="UP000606499"/>
    </source>
</evidence>
<keyword evidence="5" id="KW-0975">Bacterial flagellum</keyword>
<evidence type="ECO:0000256" key="1">
    <source>
        <dbReference type="ARBA" id="ARBA00022475"/>
    </source>
</evidence>
<dbReference type="InterPro" id="IPR022781">
    <property type="entry name" value="Flagellar_biosynth_FliO"/>
</dbReference>
<dbReference type="EMBL" id="JACOPL010000005">
    <property type="protein sequence ID" value="MBC5725096.1"/>
    <property type="molecule type" value="Genomic_DNA"/>
</dbReference>
<evidence type="ECO:0000256" key="2">
    <source>
        <dbReference type="ARBA" id="ARBA00022692"/>
    </source>
</evidence>
<evidence type="ECO:0000256" key="3">
    <source>
        <dbReference type="ARBA" id="ARBA00022989"/>
    </source>
</evidence>
<dbReference type="GO" id="GO:0009425">
    <property type="term" value="C:bacterial-type flagellum basal body"/>
    <property type="evidence" value="ECO:0007669"/>
    <property type="project" value="UniProtKB-SubCell"/>
</dbReference>
<comment type="caution">
    <text evidence="6">The sequence shown here is derived from an EMBL/GenBank/DDBJ whole genome shotgun (WGS) entry which is preliminary data.</text>
</comment>
<feature type="transmembrane region" description="Helical" evidence="5">
    <location>
        <begin position="6"/>
        <end position="24"/>
    </location>
</feature>
<dbReference type="RefSeq" id="WP_054327096.1">
    <property type="nucleotide sequence ID" value="NZ_JACOPL010000005.1"/>
</dbReference>
<dbReference type="Proteomes" id="UP000606499">
    <property type="component" value="Unassembled WGS sequence"/>
</dbReference>
<keyword evidence="6" id="KW-0969">Cilium</keyword>
<keyword evidence="1 5" id="KW-1003">Cell membrane</keyword>
<evidence type="ECO:0000256" key="5">
    <source>
        <dbReference type="RuleBase" id="RU362064"/>
    </source>
</evidence>
<keyword evidence="6" id="KW-0966">Cell projection</keyword>
<organism evidence="6 7">
    <name type="scientific">Agathobaculum faecis</name>
    <dbReference type="NCBI Taxonomy" id="2763013"/>
    <lineage>
        <taxon>Bacteria</taxon>
        <taxon>Bacillati</taxon>
        <taxon>Bacillota</taxon>
        <taxon>Clostridia</taxon>
        <taxon>Eubacteriales</taxon>
        <taxon>Butyricicoccaceae</taxon>
        <taxon>Agathobaculum</taxon>
    </lineage>
</organism>
<protein>
    <recommendedName>
        <fullName evidence="5">Flagellar protein</fullName>
    </recommendedName>
</protein>
<sequence>MPPLLSLAGMLLCTAVILFLAYWVTRKIGLSSGVGNAGVGSRMRVLDRLPIGTGQSLLVVQLGEQCFVLGVSKEHISLIAELTEEQAQLWKKSAAVHKADTAPAAFFETLSRRLHGRDDQDKGG</sequence>
<keyword evidence="2 5" id="KW-0812">Transmembrane</keyword>
<dbReference type="Pfam" id="PF04347">
    <property type="entry name" value="FliO"/>
    <property type="match status" value="1"/>
</dbReference>
<comment type="similarity">
    <text evidence="5">Belongs to the FliO/MopB family.</text>
</comment>
<name>A0A923LTN3_9FIRM</name>
<keyword evidence="3 5" id="KW-1133">Transmembrane helix</keyword>
<keyword evidence="4 5" id="KW-0472">Membrane</keyword>
<keyword evidence="6" id="KW-0282">Flagellum</keyword>
<reference evidence="6" key="1">
    <citation type="submission" date="2020-08" db="EMBL/GenBank/DDBJ databases">
        <title>Genome public.</title>
        <authorList>
            <person name="Liu C."/>
            <person name="Sun Q."/>
        </authorList>
    </citation>
    <scope>NUCLEOTIDE SEQUENCE</scope>
    <source>
        <strain evidence="6">NSJ-28</strain>
    </source>
</reference>
<comment type="subcellular location">
    <subcellularLocation>
        <location evidence="5">Cell membrane</location>
    </subcellularLocation>
    <subcellularLocation>
        <location evidence="5">Bacterial flagellum basal body</location>
    </subcellularLocation>
</comment>